<dbReference type="SUPFAM" id="SSF46785">
    <property type="entry name" value="Winged helix' DNA-binding domain"/>
    <property type="match status" value="1"/>
</dbReference>
<dbReference type="GeneID" id="77476874"/>
<gene>
    <name evidence="1" type="ORF">F6A08_10450</name>
</gene>
<dbReference type="Gene3D" id="1.10.10.10">
    <property type="entry name" value="Winged helix-like DNA-binding domain superfamily/Winged helix DNA-binding domain"/>
    <property type="match status" value="1"/>
</dbReference>
<proteinExistence type="predicted"/>
<dbReference type="EMBL" id="WAAO01000002">
    <property type="protein sequence ID" value="KAB1864512.1"/>
    <property type="molecule type" value="Genomic_DNA"/>
</dbReference>
<evidence type="ECO:0000313" key="2">
    <source>
        <dbReference type="Proteomes" id="UP000478836"/>
    </source>
</evidence>
<dbReference type="Pfam" id="PF12840">
    <property type="entry name" value="HTH_20"/>
    <property type="match status" value="1"/>
</dbReference>
<accession>A0ABQ6V5K2</accession>
<sequence>MEDISAVTAVHHPLRRRIYDYLLLYGTSQVTTLARALESQVGSISHHLRMLERAGVVERAADPSGDRRTSWWALARRGLTWSVDDYLDTPADALLAREAQRQGIRMQIERLQRWHRHRDDPAYVGYDGSNTETTAWASPDELRDLSERLLHTMREWREAIDLDDGTERRPVFAFAHAFPTEP</sequence>
<keyword evidence="2" id="KW-1185">Reference proteome</keyword>
<name>A0ABQ6V5K2_9MICO</name>
<dbReference type="InterPro" id="IPR036388">
    <property type="entry name" value="WH-like_DNA-bd_sf"/>
</dbReference>
<dbReference type="InterPro" id="IPR011991">
    <property type="entry name" value="ArsR-like_HTH"/>
</dbReference>
<dbReference type="RefSeq" id="WP_017204470.1">
    <property type="nucleotide sequence ID" value="NZ_CBDRDE010000001.1"/>
</dbReference>
<dbReference type="InterPro" id="IPR036390">
    <property type="entry name" value="WH_DNA-bd_sf"/>
</dbReference>
<comment type="caution">
    <text evidence="1">The sequence shown here is derived from an EMBL/GenBank/DDBJ whole genome shotgun (WGS) entry which is preliminary data.</text>
</comment>
<dbReference type="Proteomes" id="UP000478836">
    <property type="component" value="Unassembled WGS sequence"/>
</dbReference>
<dbReference type="CDD" id="cd00090">
    <property type="entry name" value="HTH_ARSR"/>
    <property type="match status" value="1"/>
</dbReference>
<evidence type="ECO:0000313" key="1">
    <source>
        <dbReference type="EMBL" id="KAB1864512.1"/>
    </source>
</evidence>
<protein>
    <submittedName>
        <fullName evidence="1">Helix-turn-helix transcriptional regulator</fullName>
    </submittedName>
</protein>
<reference evidence="2" key="1">
    <citation type="submission" date="2019-09" db="EMBL/GenBank/DDBJ databases">
        <title>Whole genome sequencing of Microbacterium maritypicum.</title>
        <authorList>
            <person name="Lenchi N."/>
        </authorList>
    </citation>
    <scope>NUCLEOTIDE SEQUENCE [LARGE SCALE GENOMIC DNA]</scope>
    <source>
        <strain evidence="2">G1</strain>
    </source>
</reference>
<organism evidence="1 2">
    <name type="scientific">Microbacterium algeriense</name>
    <dbReference type="NCBI Taxonomy" id="2615184"/>
    <lineage>
        <taxon>Bacteria</taxon>
        <taxon>Bacillati</taxon>
        <taxon>Actinomycetota</taxon>
        <taxon>Actinomycetes</taxon>
        <taxon>Micrococcales</taxon>
        <taxon>Microbacteriaceae</taxon>
        <taxon>Microbacterium</taxon>
    </lineage>
</organism>